<protein>
    <submittedName>
        <fullName evidence="2">Uncharacterized protein</fullName>
    </submittedName>
</protein>
<accession>A0ABR4BD20</accession>
<proteinExistence type="predicted"/>
<dbReference type="Proteomes" id="UP001590951">
    <property type="component" value="Unassembled WGS sequence"/>
</dbReference>
<sequence length="190" mass="21162">MCWRCVEEDEDFCSYCGDICFGGCGDPDNKRAATSDSDTKPKVPSKKAKKDHGKPKYQAKIVRSTKTSRLGLKSEKAEQQAAEAATQRAKLFLLGQYDQLKQYAISLDYDAAPVKIRLEEAHQAAEVIDEAKFEKVAHGIFLTLEERYNNIANARNEILRFETPATTPEPSASQEPSTSLDTQHLSQLSC</sequence>
<reference evidence="2 3" key="1">
    <citation type="submission" date="2024-09" db="EMBL/GenBank/DDBJ databases">
        <title>Rethinking Asexuality: The Enigmatic Case of Functional Sexual Genes in Lepraria (Stereocaulaceae).</title>
        <authorList>
            <person name="Doellman M."/>
            <person name="Sun Y."/>
            <person name="Barcenas-Pena A."/>
            <person name="Lumbsch H.T."/>
            <person name="Grewe F."/>
        </authorList>
    </citation>
    <scope>NUCLEOTIDE SEQUENCE [LARGE SCALE GENOMIC DNA]</scope>
    <source>
        <strain evidence="2 3">Grewe 0041</strain>
    </source>
</reference>
<evidence type="ECO:0000256" key="1">
    <source>
        <dbReference type="SAM" id="MobiDB-lite"/>
    </source>
</evidence>
<organism evidence="2 3">
    <name type="scientific">Lepraria finkii</name>
    <dbReference type="NCBI Taxonomy" id="1340010"/>
    <lineage>
        <taxon>Eukaryota</taxon>
        <taxon>Fungi</taxon>
        <taxon>Dikarya</taxon>
        <taxon>Ascomycota</taxon>
        <taxon>Pezizomycotina</taxon>
        <taxon>Lecanoromycetes</taxon>
        <taxon>OSLEUM clade</taxon>
        <taxon>Lecanoromycetidae</taxon>
        <taxon>Lecanorales</taxon>
        <taxon>Lecanorineae</taxon>
        <taxon>Stereocaulaceae</taxon>
        <taxon>Lepraria</taxon>
    </lineage>
</organism>
<feature type="compositionally biased region" description="Basic and acidic residues" evidence="1">
    <location>
        <begin position="30"/>
        <end position="41"/>
    </location>
</feature>
<evidence type="ECO:0000313" key="2">
    <source>
        <dbReference type="EMBL" id="KAL2054936.1"/>
    </source>
</evidence>
<feature type="region of interest" description="Disordered" evidence="1">
    <location>
        <begin position="30"/>
        <end position="58"/>
    </location>
</feature>
<feature type="compositionally biased region" description="Basic residues" evidence="1">
    <location>
        <begin position="43"/>
        <end position="57"/>
    </location>
</feature>
<comment type="caution">
    <text evidence="2">The sequence shown here is derived from an EMBL/GenBank/DDBJ whole genome shotgun (WGS) entry which is preliminary data.</text>
</comment>
<feature type="region of interest" description="Disordered" evidence="1">
    <location>
        <begin position="165"/>
        <end position="190"/>
    </location>
</feature>
<keyword evidence="3" id="KW-1185">Reference proteome</keyword>
<evidence type="ECO:0000313" key="3">
    <source>
        <dbReference type="Proteomes" id="UP001590951"/>
    </source>
</evidence>
<dbReference type="EMBL" id="JBHFEH010000013">
    <property type="protein sequence ID" value="KAL2054936.1"/>
    <property type="molecule type" value="Genomic_DNA"/>
</dbReference>
<name>A0ABR4BD20_9LECA</name>
<gene>
    <name evidence="2" type="ORF">ABVK25_004758</name>
</gene>